<gene>
    <name evidence="6" type="primary">CSON012269</name>
</gene>
<dbReference type="AlphaFoldDB" id="A0A336KKK6"/>
<feature type="compositionally biased region" description="Low complexity" evidence="5">
    <location>
        <begin position="252"/>
        <end position="292"/>
    </location>
</feature>
<dbReference type="PANTHER" id="PTHR14221">
    <property type="entry name" value="WD REPEAT DOMAIN 44"/>
    <property type="match status" value="1"/>
</dbReference>
<evidence type="ECO:0000313" key="6">
    <source>
        <dbReference type="EMBL" id="SSX05019.1"/>
    </source>
</evidence>
<reference evidence="6" key="1">
    <citation type="submission" date="2018-04" db="EMBL/GenBank/DDBJ databases">
        <authorList>
            <person name="Go L.Y."/>
            <person name="Mitchell J.A."/>
        </authorList>
    </citation>
    <scope>NUCLEOTIDE SEQUENCE</scope>
    <source>
        <tissue evidence="6">Whole organism</tissue>
    </source>
</reference>
<evidence type="ECO:0000256" key="1">
    <source>
        <dbReference type="ARBA" id="ARBA00021207"/>
    </source>
</evidence>
<reference evidence="7" key="2">
    <citation type="submission" date="2018-07" db="EMBL/GenBank/DDBJ databases">
        <authorList>
            <person name="Quirk P.G."/>
            <person name="Krulwich T.A."/>
        </authorList>
    </citation>
    <scope>NUCLEOTIDE SEQUENCE</scope>
</reference>
<evidence type="ECO:0000256" key="5">
    <source>
        <dbReference type="SAM" id="MobiDB-lite"/>
    </source>
</evidence>
<feature type="compositionally biased region" description="Basic and acidic residues" evidence="5">
    <location>
        <begin position="602"/>
        <end position="621"/>
    </location>
</feature>
<feature type="compositionally biased region" description="Acidic residues" evidence="5">
    <location>
        <begin position="7"/>
        <end position="17"/>
    </location>
</feature>
<feature type="compositionally biased region" description="Polar residues" evidence="5">
    <location>
        <begin position="581"/>
        <end position="601"/>
    </location>
</feature>
<organism evidence="6">
    <name type="scientific">Culicoides sonorensis</name>
    <name type="common">Biting midge</name>
    <dbReference type="NCBI Taxonomy" id="179676"/>
    <lineage>
        <taxon>Eukaryota</taxon>
        <taxon>Metazoa</taxon>
        <taxon>Ecdysozoa</taxon>
        <taxon>Arthropoda</taxon>
        <taxon>Hexapoda</taxon>
        <taxon>Insecta</taxon>
        <taxon>Pterygota</taxon>
        <taxon>Neoptera</taxon>
        <taxon>Endopterygota</taxon>
        <taxon>Diptera</taxon>
        <taxon>Nematocera</taxon>
        <taxon>Chironomoidea</taxon>
        <taxon>Ceratopogonidae</taxon>
        <taxon>Ceratopogoninae</taxon>
        <taxon>Culicoides</taxon>
        <taxon>Monoculicoides</taxon>
    </lineage>
</organism>
<dbReference type="SUPFAM" id="SSF50978">
    <property type="entry name" value="WD40 repeat-like"/>
    <property type="match status" value="1"/>
</dbReference>
<feature type="compositionally biased region" description="Polar residues" evidence="5">
    <location>
        <begin position="169"/>
        <end position="182"/>
    </location>
</feature>
<keyword evidence="2 4" id="KW-0853">WD repeat</keyword>
<name>A0A336KKK6_CULSO</name>
<dbReference type="VEuPathDB" id="VectorBase:CSON012269"/>
<dbReference type="CDD" id="cd00200">
    <property type="entry name" value="WD40"/>
    <property type="match status" value="1"/>
</dbReference>
<evidence type="ECO:0000256" key="2">
    <source>
        <dbReference type="ARBA" id="ARBA00022574"/>
    </source>
</evidence>
<feature type="compositionally biased region" description="Polar residues" evidence="5">
    <location>
        <begin position="222"/>
        <end position="232"/>
    </location>
</feature>
<feature type="region of interest" description="Disordered" evidence="5">
    <location>
        <begin position="690"/>
        <end position="720"/>
    </location>
</feature>
<feature type="repeat" description="WD" evidence="4">
    <location>
        <begin position="923"/>
        <end position="957"/>
    </location>
</feature>
<feature type="compositionally biased region" description="Pro residues" evidence="5">
    <location>
        <begin position="124"/>
        <end position="133"/>
    </location>
</feature>
<dbReference type="PANTHER" id="PTHR14221:SF0">
    <property type="entry name" value="WD REPEAT-CONTAINING PROTEIN 44"/>
    <property type="match status" value="1"/>
</dbReference>
<dbReference type="InterPro" id="IPR015943">
    <property type="entry name" value="WD40/YVTN_repeat-like_dom_sf"/>
</dbReference>
<evidence type="ECO:0000256" key="4">
    <source>
        <dbReference type="PROSITE-ProRule" id="PRU00221"/>
    </source>
</evidence>
<dbReference type="Gene3D" id="2.130.10.10">
    <property type="entry name" value="YVTN repeat-like/Quinoprotein amine dehydrogenase"/>
    <property type="match status" value="1"/>
</dbReference>
<feature type="compositionally biased region" description="Basic and acidic residues" evidence="5">
    <location>
        <begin position="382"/>
        <end position="395"/>
    </location>
</feature>
<accession>A0A336KKK6</accession>
<feature type="compositionally biased region" description="Polar residues" evidence="5">
    <location>
        <begin position="114"/>
        <end position="123"/>
    </location>
</feature>
<dbReference type="InterPro" id="IPR001680">
    <property type="entry name" value="WD40_rpt"/>
</dbReference>
<dbReference type="InterPro" id="IPR036322">
    <property type="entry name" value="WD40_repeat_dom_sf"/>
</dbReference>
<feature type="compositionally biased region" description="Basic and acidic residues" evidence="5">
    <location>
        <begin position="425"/>
        <end position="434"/>
    </location>
</feature>
<feature type="compositionally biased region" description="Low complexity" evidence="5">
    <location>
        <begin position="233"/>
        <end position="244"/>
    </location>
</feature>
<dbReference type="SMART" id="SM00320">
    <property type="entry name" value="WD40"/>
    <property type="match status" value="7"/>
</dbReference>
<evidence type="ECO:0000256" key="3">
    <source>
        <dbReference type="ARBA" id="ARBA00022737"/>
    </source>
</evidence>
<feature type="region of interest" description="Disordered" evidence="5">
    <location>
        <begin position="164"/>
        <end position="189"/>
    </location>
</feature>
<dbReference type="Pfam" id="PF00400">
    <property type="entry name" value="WD40"/>
    <property type="match status" value="5"/>
</dbReference>
<feature type="compositionally biased region" description="Polar residues" evidence="5">
    <location>
        <begin position="359"/>
        <end position="380"/>
    </location>
</feature>
<feature type="compositionally biased region" description="Acidic residues" evidence="5">
    <location>
        <begin position="704"/>
        <end position="716"/>
    </location>
</feature>
<dbReference type="FunFam" id="2.130.10.10:FF:000060">
    <property type="entry name" value="WD repeat-containing protein 44"/>
    <property type="match status" value="1"/>
</dbReference>
<feature type="region of interest" description="Disordered" evidence="5">
    <location>
        <begin position="222"/>
        <end position="444"/>
    </location>
</feature>
<sequence>MASDASDSSEEFYDAEDSTPNSSRTSKKRSPKTKDEPFTFGLGSSTSTLVPVPEVTKPTEILTTEQFSSENDKKSPEIDSLDSIPAGASGSATSTVLVKETDIKIPKVEIPNPININEQTSSAHPPPPHPPPINIVNKEDFQFAEPQATSRQRFKELRHCLQNDDEENVGNTLTPDSQNSSVEGVFAPSKSSHPFRIIENDAMSIQSMTSLGRVGRILSGSVDPTSLSVGRDSNQLSLSSSTSQIPTFGAFTTTPTTTSTSTTASGTPASSSSTSSSGKTDTSRSSTDSTQTSREEIRSKTATPKSEIDEYPMPLTMNVPLQEPDVIASTKLAHSKTTDSIITNRPVPPPRQKRRGTANKDQLASSINKPLSSSTENVSTLPKEHPKVTRSDSETQLKLVMPSSNVTTTTSTSSSTSTTQSSVSSEEKTKKEIEQTPIPCSPGTINAIQRELENSFSKATTSTPNPVGPYKHGSITRISHSLGNSVNSVAVQQLQQYQLAQQAPFVYPNAKPSPSNSAKSNSAPARVSAIDPSEGLDIFKATYGKYVVKPQDGEYNKAEGPSQIEMERIRADLCDIDPSKRSQFASTGSNSLGNGPRYSSTESHKPGKPQSDRRKSAGDEELLKQLNTYVRTRTDSGKPLSDIEILSQVPVKNLDTGENFPLSAIEDNMPQYINPLSLHIMRLTSHIRESDDESIGVAPGSEAPVEEEEGENEEESTTLKRKTAKIKRFFRSTVDKAKSIASEVSHARHKEDVAETVDLVNPEQNIKIKASSTNKGPYEFTKIQHVQDLSGEHQGAVWCMKFSPCGRLLATAGQDRVLRIWVLKDAYPFFQDMRTKYSTETRSSPTPSQESLVSHHSADEAIAMQAAAEKCTGPFMPKSFCNYTGHTSDLLDVSWSKNYFVLSSSMDKTVRLWHISRRECLCCFQHIDFVTAIAFHPRDDRYFLSGSLDGKLRLWNIPDKKVALWNEVDGQSKLITAANFCQNGKFAVVGSYDGRCLFYNTDRLKYHTQIHVRSTRGKNATGKKISGIEPMPGEDKILVTSNDSRIRLYDLRDLNLSCKYKGYLNVSQQIKASFSHDGKFIVAGSENQNIYIWKTNHDYAKLSSTRRDRSDFWEGIKAHNATVTCAIFAPHPEAIIKPEVEDELSSDCPPPVPDPLVEQRKKGCGGYVLVSADFNGCIKVFVNRMKPKHSSLPYTALQE</sequence>
<keyword evidence="3" id="KW-0677">Repeat</keyword>
<proteinExistence type="predicted"/>
<feature type="repeat" description="WD" evidence="4">
    <location>
        <begin position="790"/>
        <end position="821"/>
    </location>
</feature>
<evidence type="ECO:0000313" key="7">
    <source>
        <dbReference type="EMBL" id="SSX25381.1"/>
    </source>
</evidence>
<feature type="region of interest" description="Disordered" evidence="5">
    <location>
        <begin position="575"/>
        <end position="621"/>
    </location>
</feature>
<protein>
    <recommendedName>
        <fullName evidence="1">WD repeat-containing protein 44</fullName>
    </recommendedName>
</protein>
<dbReference type="InterPro" id="IPR020472">
    <property type="entry name" value="WD40_PAC1"/>
</dbReference>
<feature type="repeat" description="WD" evidence="4">
    <location>
        <begin position="883"/>
        <end position="916"/>
    </location>
</feature>
<dbReference type="PROSITE" id="PS50294">
    <property type="entry name" value="WD_REPEATS_REGION"/>
    <property type="match status" value="3"/>
</dbReference>
<feature type="compositionally biased region" description="Low complexity" evidence="5">
    <location>
        <begin position="403"/>
        <end position="424"/>
    </location>
</feature>
<dbReference type="PRINTS" id="PR00320">
    <property type="entry name" value="GPROTEINBRPT"/>
</dbReference>
<dbReference type="InterPro" id="IPR040324">
    <property type="entry name" value="WDR44/Dgr2"/>
</dbReference>
<dbReference type="EMBL" id="UFQT01000567">
    <property type="protein sequence ID" value="SSX25381.1"/>
    <property type="molecule type" value="Genomic_DNA"/>
</dbReference>
<dbReference type="PROSITE" id="PS50082">
    <property type="entry name" value="WD_REPEATS_2"/>
    <property type="match status" value="3"/>
</dbReference>
<feature type="region of interest" description="Disordered" evidence="5">
    <location>
        <begin position="1"/>
        <end position="136"/>
    </location>
</feature>
<dbReference type="EMBL" id="UFQS01000567">
    <property type="protein sequence ID" value="SSX05019.1"/>
    <property type="molecule type" value="Genomic_DNA"/>
</dbReference>